<proteinExistence type="predicted"/>
<reference evidence="1 2" key="1">
    <citation type="submission" date="2016-10" db="EMBL/GenBank/DDBJ databases">
        <title>Paenibacillus species isolates.</title>
        <authorList>
            <person name="Beno S.M."/>
        </authorList>
    </citation>
    <scope>NUCLEOTIDE SEQUENCE [LARGE SCALE GENOMIC DNA]</scope>
    <source>
        <strain evidence="1 2">FSL H7-0744</strain>
    </source>
</reference>
<accession>A0ABX3GWK7</accession>
<evidence type="ECO:0000313" key="1">
    <source>
        <dbReference type="EMBL" id="OMD39203.1"/>
    </source>
</evidence>
<dbReference type="EMBL" id="MPTB01000057">
    <property type="protein sequence ID" value="OMD39203.1"/>
    <property type="molecule type" value="Genomic_DNA"/>
</dbReference>
<dbReference type="Proteomes" id="UP000187412">
    <property type="component" value="Unassembled WGS sequence"/>
</dbReference>
<sequence>MKDSVCAELVKSRNAALDLPRITLQDDLIPNQEGGAGGTYYFQYGKSNSFIYECRGISTYYKVINGEEWGTRPDCSGKVNYFMDLWKMEEVKYGTFDEAGNVIFSASKSFSAGTKDFISEIPGEQ</sequence>
<keyword evidence="2" id="KW-1185">Reference proteome</keyword>
<comment type="caution">
    <text evidence="1">The sequence shown here is derived from an EMBL/GenBank/DDBJ whole genome shotgun (WGS) entry which is preliminary data.</text>
</comment>
<organism evidence="1 2">
    <name type="scientific">Paenibacillus borealis</name>
    <dbReference type="NCBI Taxonomy" id="160799"/>
    <lineage>
        <taxon>Bacteria</taxon>
        <taxon>Bacillati</taxon>
        <taxon>Bacillota</taxon>
        <taxon>Bacilli</taxon>
        <taxon>Bacillales</taxon>
        <taxon>Paenibacillaceae</taxon>
        <taxon>Paenibacillus</taxon>
    </lineage>
</organism>
<protein>
    <submittedName>
        <fullName evidence="1">Uncharacterized protein</fullName>
    </submittedName>
</protein>
<gene>
    <name evidence="1" type="ORF">BSK56_29805</name>
</gene>
<evidence type="ECO:0000313" key="2">
    <source>
        <dbReference type="Proteomes" id="UP000187412"/>
    </source>
</evidence>
<name>A0ABX3GWK7_PAEBO</name>